<evidence type="ECO:0000256" key="6">
    <source>
        <dbReference type="ARBA" id="ARBA00023136"/>
    </source>
</evidence>
<dbReference type="PANTHER" id="PTHR14969:SF28">
    <property type="entry name" value="DIHYDROSPHINGOSINE 1-PHOSPHATE PHOSPHATASE LCB3-RELATED"/>
    <property type="match status" value="1"/>
</dbReference>
<organism evidence="11 12">
    <name type="scientific">Rhodotorula graminis (strain WP1)</name>
    <dbReference type="NCBI Taxonomy" id="578459"/>
    <lineage>
        <taxon>Eukaryota</taxon>
        <taxon>Fungi</taxon>
        <taxon>Dikarya</taxon>
        <taxon>Basidiomycota</taxon>
        <taxon>Pucciniomycotina</taxon>
        <taxon>Microbotryomycetes</taxon>
        <taxon>Sporidiobolales</taxon>
        <taxon>Sporidiobolaceae</taxon>
        <taxon>Rhodotorula</taxon>
    </lineage>
</organism>
<keyword evidence="6 9" id="KW-0472">Membrane</keyword>
<dbReference type="CDD" id="cd03388">
    <property type="entry name" value="PAP2_SPPase1"/>
    <property type="match status" value="1"/>
</dbReference>
<dbReference type="OrthoDB" id="301434at2759"/>
<evidence type="ECO:0000256" key="1">
    <source>
        <dbReference type="ARBA" id="ARBA00004477"/>
    </source>
</evidence>
<dbReference type="Gene3D" id="1.20.144.10">
    <property type="entry name" value="Phosphatidic acid phosphatase type 2/haloperoxidase"/>
    <property type="match status" value="1"/>
</dbReference>
<dbReference type="RefSeq" id="XP_018273875.1">
    <property type="nucleotide sequence ID" value="XM_018413955.1"/>
</dbReference>
<dbReference type="Pfam" id="PF01569">
    <property type="entry name" value="PAP2"/>
    <property type="match status" value="1"/>
</dbReference>
<dbReference type="STRING" id="578459.A0A194SEB2"/>
<evidence type="ECO:0000256" key="4">
    <source>
        <dbReference type="ARBA" id="ARBA00022824"/>
    </source>
</evidence>
<dbReference type="SUPFAM" id="SSF48317">
    <property type="entry name" value="Acid phosphatase/Vanadium-dependent haloperoxidase"/>
    <property type="match status" value="1"/>
</dbReference>
<dbReference type="GO" id="GO:0005789">
    <property type="term" value="C:endoplasmic reticulum membrane"/>
    <property type="evidence" value="ECO:0007669"/>
    <property type="project" value="UniProtKB-SubCell"/>
</dbReference>
<evidence type="ECO:0000313" key="11">
    <source>
        <dbReference type="EMBL" id="KPV77826.1"/>
    </source>
</evidence>
<dbReference type="SMART" id="SM00014">
    <property type="entry name" value="acidPPc"/>
    <property type="match status" value="1"/>
</dbReference>
<evidence type="ECO:0000313" key="12">
    <source>
        <dbReference type="Proteomes" id="UP000053890"/>
    </source>
</evidence>
<feature type="transmembrane region" description="Helical" evidence="9">
    <location>
        <begin position="287"/>
        <end position="303"/>
    </location>
</feature>
<feature type="transmembrane region" description="Helical" evidence="9">
    <location>
        <begin position="257"/>
        <end position="275"/>
    </location>
</feature>
<feature type="transmembrane region" description="Helical" evidence="9">
    <location>
        <begin position="323"/>
        <end position="344"/>
    </location>
</feature>
<keyword evidence="2 9" id="KW-0812">Transmembrane</keyword>
<gene>
    <name evidence="11" type="ORF">RHOBADRAFT_41823</name>
</gene>
<evidence type="ECO:0000256" key="2">
    <source>
        <dbReference type="ARBA" id="ARBA00022692"/>
    </source>
</evidence>
<name>A0A194SEB2_RHOGW</name>
<keyword evidence="3" id="KW-0378">Hydrolase</keyword>
<evidence type="ECO:0000256" key="8">
    <source>
        <dbReference type="SAM" id="MobiDB-lite"/>
    </source>
</evidence>
<proteinExistence type="inferred from homology"/>
<dbReference type="PANTHER" id="PTHR14969">
    <property type="entry name" value="SPHINGOSINE-1-PHOSPHATE PHOSPHOHYDROLASE"/>
    <property type="match status" value="1"/>
</dbReference>
<dbReference type="EMBL" id="KQ474074">
    <property type="protein sequence ID" value="KPV77826.1"/>
    <property type="molecule type" value="Genomic_DNA"/>
</dbReference>
<feature type="compositionally biased region" description="Polar residues" evidence="8">
    <location>
        <begin position="454"/>
        <end position="463"/>
    </location>
</feature>
<dbReference type="InterPro" id="IPR036938">
    <property type="entry name" value="PAP2/HPO_sf"/>
</dbReference>
<evidence type="ECO:0000256" key="9">
    <source>
        <dbReference type="SAM" id="Phobius"/>
    </source>
</evidence>
<accession>A0A194SEB2</accession>
<keyword evidence="12" id="KW-1185">Reference proteome</keyword>
<feature type="transmembrane region" description="Helical" evidence="9">
    <location>
        <begin position="227"/>
        <end position="245"/>
    </location>
</feature>
<evidence type="ECO:0000256" key="7">
    <source>
        <dbReference type="ARBA" id="ARBA00038324"/>
    </source>
</evidence>
<dbReference type="Proteomes" id="UP000053890">
    <property type="component" value="Unassembled WGS sequence"/>
</dbReference>
<feature type="transmembrane region" description="Helical" evidence="9">
    <location>
        <begin position="94"/>
        <end position="117"/>
    </location>
</feature>
<protein>
    <recommendedName>
        <fullName evidence="10">Phosphatidic acid phosphatase type 2/haloperoxidase domain-containing protein</fullName>
    </recommendedName>
</protein>
<feature type="transmembrane region" description="Helical" evidence="9">
    <location>
        <begin position="486"/>
        <end position="504"/>
    </location>
</feature>
<evidence type="ECO:0000256" key="3">
    <source>
        <dbReference type="ARBA" id="ARBA00022801"/>
    </source>
</evidence>
<sequence>MSTASSFEDLSTPVSEAGIPSAHLKAANSPSRPAKAGLPPPQVAVGTRDDAYYRSLLPSTRFLVRQKLVASLEREMSILEGLQTRWRTPGRDEYFVKTSLLGTHTFFMVFLPLWFWFGYRDVGRGLLYVLAAGGYATSVLKDAFSVPRPYSPPVVRLSVGSHALEYGFPSTHSSNACSMALFAGETLLNKFELGVGAKLVAVVGLAGFAWSVTFGRLYTGMHSIMDVTVGSTIGAVIWLAYFFLADSINAATLGSRWLGTTVIVPTLLFLVTVHPEPAEECPCFEDAVAFLSVVAGAALGEAWSPAVFPTHSYGFAWRSATEVGLWAGAVGVKLVTGISAILVWRIIAKQACHVALPPLFRLFAPLIELPRRHYVPASEYDAYPANEHLNPVPSILDLPSLVDDSAVSASASASLRASSRLKLGPTLRQRALAASLTPPGSPTTATALPPPHVSSGSASSPHRQSADGPGAKPGEEHKDADVLTKVTVYMGIGWIATIGLPWAFARAGLSVWGEAL</sequence>
<evidence type="ECO:0000259" key="10">
    <source>
        <dbReference type="SMART" id="SM00014"/>
    </source>
</evidence>
<evidence type="ECO:0000256" key="5">
    <source>
        <dbReference type="ARBA" id="ARBA00022989"/>
    </source>
</evidence>
<dbReference type="OMA" id="ADDCPCY"/>
<comment type="subcellular location">
    <subcellularLocation>
        <location evidence="1">Endoplasmic reticulum membrane</location>
        <topology evidence="1">Multi-pass membrane protein</topology>
    </subcellularLocation>
</comment>
<dbReference type="AlphaFoldDB" id="A0A194SEB2"/>
<dbReference type="InterPro" id="IPR000326">
    <property type="entry name" value="PAP2/HPO"/>
</dbReference>
<feature type="transmembrane region" description="Helical" evidence="9">
    <location>
        <begin position="195"/>
        <end position="215"/>
    </location>
</feature>
<feature type="region of interest" description="Disordered" evidence="8">
    <location>
        <begin position="435"/>
        <end position="479"/>
    </location>
</feature>
<feature type="domain" description="Phosphatidic acid phosphatase type 2/haloperoxidase" evidence="10">
    <location>
        <begin position="124"/>
        <end position="242"/>
    </location>
</feature>
<reference evidence="11 12" key="1">
    <citation type="journal article" date="2015" name="Front. Microbiol.">
        <title>Genome sequence of the plant growth promoting endophytic yeast Rhodotorula graminis WP1.</title>
        <authorList>
            <person name="Firrincieli A."/>
            <person name="Otillar R."/>
            <person name="Salamov A."/>
            <person name="Schmutz J."/>
            <person name="Khan Z."/>
            <person name="Redman R.S."/>
            <person name="Fleck N.D."/>
            <person name="Lindquist E."/>
            <person name="Grigoriev I.V."/>
            <person name="Doty S.L."/>
        </authorList>
    </citation>
    <scope>NUCLEOTIDE SEQUENCE [LARGE SCALE GENOMIC DNA]</scope>
    <source>
        <strain evidence="11 12">WP1</strain>
    </source>
</reference>
<keyword evidence="4" id="KW-0256">Endoplasmic reticulum</keyword>
<keyword evidence="5 9" id="KW-1133">Transmembrane helix</keyword>
<comment type="similarity">
    <text evidence="7">Belongs to the type 2 lipid phosphate phosphatase family.</text>
</comment>
<dbReference type="GeneID" id="28974403"/>
<dbReference type="GO" id="GO:0042392">
    <property type="term" value="F:sphingosine-1-phosphate phosphatase activity"/>
    <property type="evidence" value="ECO:0007669"/>
    <property type="project" value="TreeGrafter"/>
</dbReference>